<gene>
    <name evidence="6" type="primary">spk1_1</name>
    <name evidence="6" type="ORF">Pla22_00760</name>
</gene>
<comment type="caution">
    <text evidence="6">The sequence shown here is derived from an EMBL/GenBank/DDBJ whole genome shotgun (WGS) entry which is preliminary data.</text>
</comment>
<evidence type="ECO:0000256" key="4">
    <source>
        <dbReference type="ARBA" id="ARBA00022840"/>
    </source>
</evidence>
<dbReference type="EC" id="2.7.11.1" evidence="6"/>
<dbReference type="EMBL" id="SJPI01000001">
    <property type="protein sequence ID" value="TWT52452.1"/>
    <property type="molecule type" value="Genomic_DNA"/>
</dbReference>
<organism evidence="6 7">
    <name type="scientific">Rubripirellula amarantea</name>
    <dbReference type="NCBI Taxonomy" id="2527999"/>
    <lineage>
        <taxon>Bacteria</taxon>
        <taxon>Pseudomonadati</taxon>
        <taxon>Planctomycetota</taxon>
        <taxon>Planctomycetia</taxon>
        <taxon>Pirellulales</taxon>
        <taxon>Pirellulaceae</taxon>
        <taxon>Rubripirellula</taxon>
    </lineage>
</organism>
<accession>A0A5C5WRK2</accession>
<protein>
    <submittedName>
        <fullName evidence="6">Serine/threonine-protein kinase PK-1</fullName>
        <ecNumber evidence="6">2.7.11.1</ecNumber>
    </submittedName>
</protein>
<keyword evidence="4" id="KW-0067">ATP-binding</keyword>
<proteinExistence type="predicted"/>
<evidence type="ECO:0000313" key="7">
    <source>
        <dbReference type="Proteomes" id="UP000316598"/>
    </source>
</evidence>
<reference evidence="6 7" key="1">
    <citation type="submission" date="2019-02" db="EMBL/GenBank/DDBJ databases">
        <title>Deep-cultivation of Planctomycetes and their phenomic and genomic characterization uncovers novel biology.</title>
        <authorList>
            <person name="Wiegand S."/>
            <person name="Jogler M."/>
            <person name="Boedeker C."/>
            <person name="Pinto D."/>
            <person name="Vollmers J."/>
            <person name="Rivas-Marin E."/>
            <person name="Kohn T."/>
            <person name="Peeters S.H."/>
            <person name="Heuer A."/>
            <person name="Rast P."/>
            <person name="Oberbeckmann S."/>
            <person name="Bunk B."/>
            <person name="Jeske O."/>
            <person name="Meyerdierks A."/>
            <person name="Storesund J.E."/>
            <person name="Kallscheuer N."/>
            <person name="Luecker S."/>
            <person name="Lage O.M."/>
            <person name="Pohl T."/>
            <person name="Merkel B.J."/>
            <person name="Hornburger P."/>
            <person name="Mueller R.-W."/>
            <person name="Bruemmer F."/>
            <person name="Labrenz M."/>
            <person name="Spormann A.M."/>
            <person name="Op Den Camp H."/>
            <person name="Overmann J."/>
            <person name="Amann R."/>
            <person name="Jetten M.S.M."/>
            <person name="Mascher T."/>
            <person name="Medema M.H."/>
            <person name="Devos D.P."/>
            <person name="Kaster A.-K."/>
            <person name="Ovreas L."/>
            <person name="Rohde M."/>
            <person name="Galperin M.Y."/>
            <person name="Jogler C."/>
        </authorList>
    </citation>
    <scope>NUCLEOTIDE SEQUENCE [LARGE SCALE GENOMIC DNA]</scope>
    <source>
        <strain evidence="6 7">Pla22</strain>
    </source>
</reference>
<keyword evidence="7" id="KW-1185">Reference proteome</keyword>
<dbReference type="GO" id="GO:0005524">
    <property type="term" value="F:ATP binding"/>
    <property type="evidence" value="ECO:0007669"/>
    <property type="project" value="UniProtKB-KW"/>
</dbReference>
<dbReference type="PROSITE" id="PS50011">
    <property type="entry name" value="PROTEIN_KINASE_DOM"/>
    <property type="match status" value="1"/>
</dbReference>
<dbReference type="InterPro" id="IPR011009">
    <property type="entry name" value="Kinase-like_dom_sf"/>
</dbReference>
<dbReference type="PANTHER" id="PTHR43289:SF33">
    <property type="entry name" value="SERINE_THREONINE KINASE 31"/>
    <property type="match status" value="1"/>
</dbReference>
<dbReference type="Pfam" id="PF00069">
    <property type="entry name" value="Pkinase"/>
    <property type="match status" value="1"/>
</dbReference>
<dbReference type="PANTHER" id="PTHR43289">
    <property type="entry name" value="MITOGEN-ACTIVATED PROTEIN KINASE KINASE KINASE 20-RELATED"/>
    <property type="match status" value="1"/>
</dbReference>
<name>A0A5C5WRK2_9BACT</name>
<keyword evidence="2" id="KW-0547">Nucleotide-binding</keyword>
<dbReference type="InterPro" id="IPR000719">
    <property type="entry name" value="Prot_kinase_dom"/>
</dbReference>
<feature type="domain" description="Protein kinase" evidence="5">
    <location>
        <begin position="33"/>
        <end position="286"/>
    </location>
</feature>
<evidence type="ECO:0000259" key="5">
    <source>
        <dbReference type="PROSITE" id="PS50011"/>
    </source>
</evidence>
<evidence type="ECO:0000256" key="2">
    <source>
        <dbReference type="ARBA" id="ARBA00022741"/>
    </source>
</evidence>
<evidence type="ECO:0000256" key="3">
    <source>
        <dbReference type="ARBA" id="ARBA00022777"/>
    </source>
</evidence>
<dbReference type="RefSeq" id="WP_242631705.1">
    <property type="nucleotide sequence ID" value="NZ_SJPI01000001.1"/>
</dbReference>
<dbReference type="Proteomes" id="UP000316598">
    <property type="component" value="Unassembled WGS sequence"/>
</dbReference>
<keyword evidence="1 6" id="KW-0808">Transferase</keyword>
<sequence length="286" mass="30782">MKDVSSRQSTPLRVSPSLHHPAASQELPIVGIWRVGQALHSGSWSQLSLAQPADASGSPRFDYVIRQTSDASVEAKRQITNFVASASAVMHPNLIAVLDASTESQTPYLVMPKIDGVTMQSHLEQSPAKKLPVALWMVRQAAQGLQALHGAGWVHGDVKPSNILVGPRGHVTVLDLGFAARVHTITGGSYRGTPAYSAPESLSGQHAAIPAMDMYSLGKILWQWLTQIEPVSQSVLEPVATVVESLVDDDPAKRPTAKKIVKELLKLEIETLGQHIGPTTERRQAA</sequence>
<dbReference type="GO" id="GO:0004674">
    <property type="term" value="F:protein serine/threonine kinase activity"/>
    <property type="evidence" value="ECO:0007669"/>
    <property type="project" value="UniProtKB-EC"/>
</dbReference>
<dbReference type="SUPFAM" id="SSF56112">
    <property type="entry name" value="Protein kinase-like (PK-like)"/>
    <property type="match status" value="1"/>
</dbReference>
<dbReference type="SMART" id="SM00220">
    <property type="entry name" value="S_TKc"/>
    <property type="match status" value="1"/>
</dbReference>
<evidence type="ECO:0000256" key="1">
    <source>
        <dbReference type="ARBA" id="ARBA00022679"/>
    </source>
</evidence>
<evidence type="ECO:0000313" key="6">
    <source>
        <dbReference type="EMBL" id="TWT52452.1"/>
    </source>
</evidence>
<dbReference type="Gene3D" id="1.10.510.10">
    <property type="entry name" value="Transferase(Phosphotransferase) domain 1"/>
    <property type="match status" value="1"/>
</dbReference>
<dbReference type="AlphaFoldDB" id="A0A5C5WRK2"/>
<keyword evidence="3 6" id="KW-0418">Kinase</keyword>